<dbReference type="AlphaFoldDB" id="A0ABD1RSV1"/>
<keyword evidence="3" id="KW-1185">Reference proteome</keyword>
<protein>
    <submittedName>
        <fullName evidence="2">Uncharacterized protein</fullName>
    </submittedName>
</protein>
<accession>A0ABD1RSV1</accession>
<proteinExistence type="predicted"/>
<dbReference type="EMBL" id="JBFOLK010000008">
    <property type="protein sequence ID" value="KAL2491502.1"/>
    <property type="molecule type" value="Genomic_DNA"/>
</dbReference>
<dbReference type="Proteomes" id="UP001604336">
    <property type="component" value="Unassembled WGS sequence"/>
</dbReference>
<feature type="region of interest" description="Disordered" evidence="1">
    <location>
        <begin position="37"/>
        <end position="56"/>
    </location>
</feature>
<sequence>MVMMRSCNPRARHIAGESKPLKFNAIMINCSRLITTSEETHDRHSNSTSTCGSSFNARTTQRHLRASASPTGTRPLCSLLLPWSNASLKCLPHWDSATLQLAPPMGQRFAQVPLSLGLGHLVACSSHGATIHASASPTRTRPPCSLLLPWSYASRKRLSHWDSANLQLAPPMEQRFTQVPLPLGLGHLAAYFSHGATLRASASLTGTRPPCRLFFSWSNASRKRLSHWDSANLQLAPPMEQRFTQVPLPLGLGHLAAYFSHGATLRASASLTETRPPCRLFFSWSNASLKCLSYWDSATLQLALPME</sequence>
<feature type="compositionally biased region" description="Polar residues" evidence="1">
    <location>
        <begin position="46"/>
        <end position="56"/>
    </location>
</feature>
<evidence type="ECO:0000313" key="3">
    <source>
        <dbReference type="Proteomes" id="UP001604336"/>
    </source>
</evidence>
<organism evidence="2 3">
    <name type="scientific">Abeliophyllum distichum</name>
    <dbReference type="NCBI Taxonomy" id="126358"/>
    <lineage>
        <taxon>Eukaryota</taxon>
        <taxon>Viridiplantae</taxon>
        <taxon>Streptophyta</taxon>
        <taxon>Embryophyta</taxon>
        <taxon>Tracheophyta</taxon>
        <taxon>Spermatophyta</taxon>
        <taxon>Magnoliopsida</taxon>
        <taxon>eudicotyledons</taxon>
        <taxon>Gunneridae</taxon>
        <taxon>Pentapetalae</taxon>
        <taxon>asterids</taxon>
        <taxon>lamiids</taxon>
        <taxon>Lamiales</taxon>
        <taxon>Oleaceae</taxon>
        <taxon>Forsythieae</taxon>
        <taxon>Abeliophyllum</taxon>
    </lineage>
</organism>
<reference evidence="3" key="1">
    <citation type="submission" date="2024-07" db="EMBL/GenBank/DDBJ databases">
        <title>Two chromosome-level genome assemblies of Korean endemic species Abeliophyllum distichum and Forsythia ovata (Oleaceae).</title>
        <authorList>
            <person name="Jang H."/>
        </authorList>
    </citation>
    <scope>NUCLEOTIDE SEQUENCE [LARGE SCALE GENOMIC DNA]</scope>
</reference>
<evidence type="ECO:0000256" key="1">
    <source>
        <dbReference type="SAM" id="MobiDB-lite"/>
    </source>
</evidence>
<name>A0ABD1RSV1_9LAMI</name>
<comment type="caution">
    <text evidence="2">The sequence shown here is derived from an EMBL/GenBank/DDBJ whole genome shotgun (WGS) entry which is preliminary data.</text>
</comment>
<evidence type="ECO:0000313" key="2">
    <source>
        <dbReference type="EMBL" id="KAL2491502.1"/>
    </source>
</evidence>
<gene>
    <name evidence="2" type="ORF">Adt_27130</name>
</gene>